<comment type="caution">
    <text evidence="3">The sequence shown here is derived from an EMBL/GenBank/DDBJ whole genome shotgun (WGS) entry which is preliminary data.</text>
</comment>
<keyword evidence="4" id="KW-1185">Reference proteome</keyword>
<name>A0AAD9G7N8_BABDI</name>
<evidence type="ECO:0000256" key="2">
    <source>
        <dbReference type="SAM" id="SignalP"/>
    </source>
</evidence>
<dbReference type="Proteomes" id="UP001195914">
    <property type="component" value="Unassembled WGS sequence"/>
</dbReference>
<evidence type="ECO:0000313" key="4">
    <source>
        <dbReference type="Proteomes" id="UP001195914"/>
    </source>
</evidence>
<reference evidence="3" key="2">
    <citation type="submission" date="2021-05" db="EMBL/GenBank/DDBJ databases">
        <authorList>
            <person name="Pain A."/>
        </authorList>
    </citation>
    <scope>NUCLEOTIDE SEQUENCE</scope>
    <source>
        <strain evidence="3">1802A</strain>
    </source>
</reference>
<feature type="compositionally biased region" description="Basic and acidic residues" evidence="1">
    <location>
        <begin position="242"/>
        <end position="258"/>
    </location>
</feature>
<gene>
    <name evidence="3" type="ORF">X943_003373</name>
</gene>
<evidence type="ECO:0000256" key="1">
    <source>
        <dbReference type="SAM" id="MobiDB-lite"/>
    </source>
</evidence>
<feature type="signal peptide" evidence="2">
    <location>
        <begin position="1"/>
        <end position="26"/>
    </location>
</feature>
<keyword evidence="2" id="KW-0732">Signal</keyword>
<organism evidence="3 4">
    <name type="scientific">Babesia divergens</name>
    <dbReference type="NCBI Taxonomy" id="32595"/>
    <lineage>
        <taxon>Eukaryota</taxon>
        <taxon>Sar</taxon>
        <taxon>Alveolata</taxon>
        <taxon>Apicomplexa</taxon>
        <taxon>Aconoidasida</taxon>
        <taxon>Piroplasmida</taxon>
        <taxon>Babesiidae</taxon>
        <taxon>Babesia</taxon>
    </lineage>
</organism>
<proteinExistence type="predicted"/>
<sequence length="273" mass="31052">MEFGCNITAFLAVVMLLLVQIRDGSAFRNAQEASPSLILLRSTRLYSKSRYSDRIKHSRRQHHFFTKRMEQDSIRDAASLQRLISTQRMIMSNVFGHPLSQRLGDGGVMPNISQSDDRVAYVREYFGIPEGEAGPVSDCCESVARDPQKTHGEFKGQEPLTARPFYEQTEPQEDDIDFNRAAEFKEGMLPMLSELDPHTRAHRFYSGLITDIAFKRLPKKDLDELRYMELNAKQGRFVLSESAKRAAAERKAKKRDGDASPSPDLSYLAELQS</sequence>
<reference evidence="3" key="1">
    <citation type="journal article" date="2014" name="Nucleic Acids Res.">
        <title>The evolutionary dynamics of variant antigen genes in Babesia reveal a history of genomic innovation underlying host-parasite interaction.</title>
        <authorList>
            <person name="Jackson A.P."/>
            <person name="Otto T.D."/>
            <person name="Darby A."/>
            <person name="Ramaprasad A."/>
            <person name="Xia D."/>
            <person name="Echaide I.E."/>
            <person name="Farber M."/>
            <person name="Gahlot S."/>
            <person name="Gamble J."/>
            <person name="Gupta D."/>
            <person name="Gupta Y."/>
            <person name="Jackson L."/>
            <person name="Malandrin L."/>
            <person name="Malas T.B."/>
            <person name="Moussa E."/>
            <person name="Nair M."/>
            <person name="Reid A.J."/>
            <person name="Sanders M."/>
            <person name="Sharma J."/>
            <person name="Tracey A."/>
            <person name="Quail M.A."/>
            <person name="Weir W."/>
            <person name="Wastling J.M."/>
            <person name="Hall N."/>
            <person name="Willadsen P."/>
            <person name="Lingelbach K."/>
            <person name="Shiels B."/>
            <person name="Tait A."/>
            <person name="Berriman M."/>
            <person name="Allred D.R."/>
            <person name="Pain A."/>
        </authorList>
    </citation>
    <scope>NUCLEOTIDE SEQUENCE</scope>
    <source>
        <strain evidence="3">1802A</strain>
    </source>
</reference>
<feature type="chain" id="PRO_5042295176" evidence="2">
    <location>
        <begin position="27"/>
        <end position="273"/>
    </location>
</feature>
<feature type="region of interest" description="Disordered" evidence="1">
    <location>
        <begin position="241"/>
        <end position="273"/>
    </location>
</feature>
<dbReference type="EMBL" id="JAHBMH010000073">
    <property type="protein sequence ID" value="KAK1933373.1"/>
    <property type="molecule type" value="Genomic_DNA"/>
</dbReference>
<dbReference type="AlphaFoldDB" id="A0AAD9G7N8"/>
<evidence type="ECO:0000313" key="3">
    <source>
        <dbReference type="EMBL" id="KAK1933373.1"/>
    </source>
</evidence>
<protein>
    <submittedName>
        <fullName evidence="3">Uncharacterized protein</fullName>
    </submittedName>
</protein>
<accession>A0AAD9G7N8</accession>